<dbReference type="Gramene" id="PUZ74579">
    <property type="protein sequence ID" value="PUZ74579"/>
    <property type="gene ID" value="GQ55_1G075900"/>
</dbReference>
<dbReference type="Proteomes" id="UP000244336">
    <property type="component" value="Chromosome 1"/>
</dbReference>
<name>A0A2T7F3C5_9POAL</name>
<accession>A0A2T7F3C5</accession>
<dbReference type="EMBL" id="CM009749">
    <property type="protein sequence ID" value="PUZ74579.1"/>
    <property type="molecule type" value="Genomic_DNA"/>
</dbReference>
<proteinExistence type="predicted"/>
<feature type="region of interest" description="Disordered" evidence="1">
    <location>
        <begin position="53"/>
        <end position="76"/>
    </location>
</feature>
<evidence type="ECO:0000313" key="2">
    <source>
        <dbReference type="EMBL" id="PUZ74579.1"/>
    </source>
</evidence>
<keyword evidence="3" id="KW-1185">Reference proteome</keyword>
<evidence type="ECO:0000256" key="1">
    <source>
        <dbReference type="SAM" id="MobiDB-lite"/>
    </source>
</evidence>
<protein>
    <submittedName>
        <fullName evidence="2">Uncharacterized protein</fullName>
    </submittedName>
</protein>
<organism evidence="2 3">
    <name type="scientific">Panicum hallii var. hallii</name>
    <dbReference type="NCBI Taxonomy" id="1504633"/>
    <lineage>
        <taxon>Eukaryota</taxon>
        <taxon>Viridiplantae</taxon>
        <taxon>Streptophyta</taxon>
        <taxon>Embryophyta</taxon>
        <taxon>Tracheophyta</taxon>
        <taxon>Spermatophyta</taxon>
        <taxon>Magnoliopsida</taxon>
        <taxon>Liliopsida</taxon>
        <taxon>Poales</taxon>
        <taxon>Poaceae</taxon>
        <taxon>PACMAD clade</taxon>
        <taxon>Panicoideae</taxon>
        <taxon>Panicodae</taxon>
        <taxon>Paniceae</taxon>
        <taxon>Panicinae</taxon>
        <taxon>Panicum</taxon>
        <taxon>Panicum sect. Panicum</taxon>
    </lineage>
</organism>
<evidence type="ECO:0000313" key="3">
    <source>
        <dbReference type="Proteomes" id="UP000244336"/>
    </source>
</evidence>
<dbReference type="AlphaFoldDB" id="A0A2T7F3C5"/>
<sequence>MSTCYCPRHENQIPHDSKYSMHTALTCFASCFRSPTMDSPKKTRRKQCHCWYPSSGNSNEKSRQRPGPSLFSAPDPCPRCRLVACTYVQAVLERQSEKRKENASAIYGSG</sequence>
<gene>
    <name evidence="2" type="ORF">GQ55_1G075900</name>
</gene>
<reference evidence="2 3" key="1">
    <citation type="submission" date="2018-04" db="EMBL/GenBank/DDBJ databases">
        <title>WGS assembly of Panicum hallii var. hallii HAL2.</title>
        <authorList>
            <person name="Lovell J."/>
            <person name="Jenkins J."/>
            <person name="Lowry D."/>
            <person name="Mamidi S."/>
            <person name="Sreedasyam A."/>
            <person name="Weng X."/>
            <person name="Barry K."/>
            <person name="Bonette J."/>
            <person name="Campitelli B."/>
            <person name="Daum C."/>
            <person name="Gordon S."/>
            <person name="Gould B."/>
            <person name="Lipzen A."/>
            <person name="MacQueen A."/>
            <person name="Palacio-Mejia J."/>
            <person name="Plott C."/>
            <person name="Shakirov E."/>
            <person name="Shu S."/>
            <person name="Yoshinaga Y."/>
            <person name="Zane M."/>
            <person name="Rokhsar D."/>
            <person name="Grimwood J."/>
            <person name="Schmutz J."/>
            <person name="Juenger T."/>
        </authorList>
    </citation>
    <scope>NUCLEOTIDE SEQUENCE [LARGE SCALE GENOMIC DNA]</scope>
    <source>
        <strain evidence="3">cv. HAL2</strain>
    </source>
</reference>